<dbReference type="InterPro" id="IPR011330">
    <property type="entry name" value="Glyco_hydro/deAcase_b/a-brl"/>
</dbReference>
<evidence type="ECO:0000259" key="3">
    <source>
        <dbReference type="PROSITE" id="PS51677"/>
    </source>
</evidence>
<proteinExistence type="predicted"/>
<keyword evidence="2" id="KW-0732">Signal</keyword>
<evidence type="ECO:0000256" key="2">
    <source>
        <dbReference type="ARBA" id="ARBA00022729"/>
    </source>
</evidence>
<dbReference type="SUPFAM" id="SSF88713">
    <property type="entry name" value="Glycoside hydrolase/deacetylase"/>
    <property type="match status" value="1"/>
</dbReference>
<feature type="domain" description="NodB homology" evidence="3">
    <location>
        <begin position="82"/>
        <end position="280"/>
    </location>
</feature>
<evidence type="ECO:0000256" key="1">
    <source>
        <dbReference type="ARBA" id="ARBA00004613"/>
    </source>
</evidence>
<dbReference type="GO" id="GO:0005975">
    <property type="term" value="P:carbohydrate metabolic process"/>
    <property type="evidence" value="ECO:0007669"/>
    <property type="project" value="InterPro"/>
</dbReference>
<accession>A0A3B0ZXA7</accession>
<evidence type="ECO:0000313" key="4">
    <source>
        <dbReference type="EMBL" id="VAW92007.1"/>
    </source>
</evidence>
<name>A0A3B0ZXA7_9ZZZZ</name>
<dbReference type="Gene3D" id="3.20.20.370">
    <property type="entry name" value="Glycoside hydrolase/deacetylase"/>
    <property type="match status" value="1"/>
</dbReference>
<dbReference type="InterPro" id="IPR002509">
    <property type="entry name" value="NODB_dom"/>
</dbReference>
<sequence length="280" mass="32323">MSSIVRQFVSGSLLPFSYLDDILRPGIRVLMYHRVIKTTEYDQLTVTPVVFDTQMQYLSRNYNVVSLDTATKALYSSKINSGNVVVTFDDGYLDNLEYALPILKKYNIPATIYVTTDFCNQDKSHPRYKKSDKRLHLDWDEVSELNKLNNITIGSHTISHPYLSRLDEIAAENEILRSKEIIESKLNTQVQHFCYPSGDFGAREVALIKDAGYLTAVTVSPGKNRCKVSRFELNRTEMTDKDSTKELFLKLNGSFDLMHKVLHWKRMRNFKKLSFNNINK</sequence>
<dbReference type="PROSITE" id="PS51677">
    <property type="entry name" value="NODB"/>
    <property type="match status" value="1"/>
</dbReference>
<dbReference type="GO" id="GO:0005576">
    <property type="term" value="C:extracellular region"/>
    <property type="evidence" value="ECO:0007669"/>
    <property type="project" value="UniProtKB-SubCell"/>
</dbReference>
<gene>
    <name evidence="4" type="ORF">MNBD_GAMMA22-2530</name>
</gene>
<comment type="subcellular location">
    <subcellularLocation>
        <location evidence="1">Secreted</location>
    </subcellularLocation>
</comment>
<dbReference type="InterPro" id="IPR051398">
    <property type="entry name" value="Polysacch_Deacetylase"/>
</dbReference>
<protein>
    <submittedName>
        <fullName evidence="4">Polysaccharide deacetylase</fullName>
    </submittedName>
</protein>
<dbReference type="AlphaFoldDB" id="A0A3B0ZXA7"/>
<dbReference type="Pfam" id="PF01522">
    <property type="entry name" value="Polysacc_deac_1"/>
    <property type="match status" value="1"/>
</dbReference>
<dbReference type="GO" id="GO:0016810">
    <property type="term" value="F:hydrolase activity, acting on carbon-nitrogen (but not peptide) bonds"/>
    <property type="evidence" value="ECO:0007669"/>
    <property type="project" value="InterPro"/>
</dbReference>
<dbReference type="PANTHER" id="PTHR34216:SF3">
    <property type="entry name" value="POLY-BETA-1,6-N-ACETYL-D-GLUCOSAMINE N-DEACETYLASE"/>
    <property type="match status" value="1"/>
</dbReference>
<organism evidence="4">
    <name type="scientific">hydrothermal vent metagenome</name>
    <dbReference type="NCBI Taxonomy" id="652676"/>
    <lineage>
        <taxon>unclassified sequences</taxon>
        <taxon>metagenomes</taxon>
        <taxon>ecological metagenomes</taxon>
    </lineage>
</organism>
<reference evidence="4" key="1">
    <citation type="submission" date="2018-06" db="EMBL/GenBank/DDBJ databases">
        <authorList>
            <person name="Zhirakovskaya E."/>
        </authorList>
    </citation>
    <scope>NUCLEOTIDE SEQUENCE</scope>
</reference>
<dbReference type="CDD" id="cd10918">
    <property type="entry name" value="CE4_NodB_like_5s_6s"/>
    <property type="match status" value="1"/>
</dbReference>
<dbReference type="PANTHER" id="PTHR34216">
    <property type="match status" value="1"/>
</dbReference>
<dbReference type="EMBL" id="UOFS01000009">
    <property type="protein sequence ID" value="VAW92007.1"/>
    <property type="molecule type" value="Genomic_DNA"/>
</dbReference>